<evidence type="ECO:0000313" key="2">
    <source>
        <dbReference type="EMBL" id="CBY23290.1"/>
    </source>
</evidence>
<evidence type="ECO:0000256" key="1">
    <source>
        <dbReference type="SAM" id="MobiDB-lite"/>
    </source>
</evidence>
<feature type="region of interest" description="Disordered" evidence="1">
    <location>
        <begin position="87"/>
        <end position="122"/>
    </location>
</feature>
<evidence type="ECO:0000313" key="3">
    <source>
        <dbReference type="Proteomes" id="UP000001307"/>
    </source>
</evidence>
<dbReference type="EMBL" id="FN653020">
    <property type="protein sequence ID" value="CBY23290.1"/>
    <property type="molecule type" value="Genomic_DNA"/>
</dbReference>
<reference evidence="2" key="1">
    <citation type="journal article" date="2010" name="Science">
        <title>Plasticity of animal genome architecture unmasked by rapid evolution of a pelagic tunicate.</title>
        <authorList>
            <person name="Denoeud F."/>
            <person name="Henriet S."/>
            <person name="Mungpakdee S."/>
            <person name="Aury J.M."/>
            <person name="Da Silva C."/>
            <person name="Brinkmann H."/>
            <person name="Mikhaleva J."/>
            <person name="Olsen L.C."/>
            <person name="Jubin C."/>
            <person name="Canestro C."/>
            <person name="Bouquet J.M."/>
            <person name="Danks G."/>
            <person name="Poulain J."/>
            <person name="Campsteijn C."/>
            <person name="Adamski M."/>
            <person name="Cross I."/>
            <person name="Yadetie F."/>
            <person name="Muffato M."/>
            <person name="Louis A."/>
            <person name="Butcher S."/>
            <person name="Tsagkogeorga G."/>
            <person name="Konrad A."/>
            <person name="Singh S."/>
            <person name="Jensen M.F."/>
            <person name="Cong E.H."/>
            <person name="Eikeseth-Otteraa H."/>
            <person name="Noel B."/>
            <person name="Anthouard V."/>
            <person name="Porcel B.M."/>
            <person name="Kachouri-Lafond R."/>
            <person name="Nishino A."/>
            <person name="Ugolini M."/>
            <person name="Chourrout P."/>
            <person name="Nishida H."/>
            <person name="Aasland R."/>
            <person name="Huzurbazar S."/>
            <person name="Westhof E."/>
            <person name="Delsuc F."/>
            <person name="Lehrach H."/>
            <person name="Reinhardt R."/>
            <person name="Weissenbach J."/>
            <person name="Roy S.W."/>
            <person name="Artiguenave F."/>
            <person name="Postlethwait J.H."/>
            <person name="Manak J.R."/>
            <person name="Thompson E.M."/>
            <person name="Jaillon O."/>
            <person name="Du Pasquier L."/>
            <person name="Boudinot P."/>
            <person name="Liberles D.A."/>
            <person name="Volff J.N."/>
            <person name="Philippe H."/>
            <person name="Lenhard B."/>
            <person name="Roest Crollius H."/>
            <person name="Wincker P."/>
            <person name="Chourrout D."/>
        </authorList>
    </citation>
    <scope>NUCLEOTIDE SEQUENCE [LARGE SCALE GENOMIC DNA]</scope>
</reference>
<dbReference type="AlphaFoldDB" id="E4X0J1"/>
<organism evidence="2">
    <name type="scientific">Oikopleura dioica</name>
    <name type="common">Tunicate</name>
    <dbReference type="NCBI Taxonomy" id="34765"/>
    <lineage>
        <taxon>Eukaryota</taxon>
        <taxon>Metazoa</taxon>
        <taxon>Chordata</taxon>
        <taxon>Tunicata</taxon>
        <taxon>Appendicularia</taxon>
        <taxon>Copelata</taxon>
        <taxon>Oikopleuridae</taxon>
        <taxon>Oikopleura</taxon>
    </lineage>
</organism>
<proteinExistence type="predicted"/>
<name>E4X0J1_OIKDI</name>
<sequence length="122" mass="13613">MRLMEILLRRRAVLNDELGLVKINKETNIADLSDSDCIESADASKLFQAKKGGQLPNLVKETLRKANKQTKKALTDTQLVELFNAESSSVAKKKSAKKITKRKPNRGKAPNNVRKTKKPAKL</sequence>
<accession>E4X0J1</accession>
<dbReference type="InParanoid" id="E4X0J1"/>
<feature type="compositionally biased region" description="Basic residues" evidence="1">
    <location>
        <begin position="91"/>
        <end position="106"/>
    </location>
</feature>
<keyword evidence="3" id="KW-1185">Reference proteome</keyword>
<dbReference type="Proteomes" id="UP000001307">
    <property type="component" value="Unassembled WGS sequence"/>
</dbReference>
<protein>
    <submittedName>
        <fullName evidence="2">Uncharacterized protein</fullName>
    </submittedName>
</protein>
<gene>
    <name evidence="2" type="ORF">GSOID_T00015225001</name>
</gene>